<feature type="region of interest" description="Disordered" evidence="1">
    <location>
        <begin position="1"/>
        <end position="89"/>
    </location>
</feature>
<sequence length="116" mass="13410">MMKKPGVACSLPNIKDRARVKTARQPEKEKGAKEKRPPPLRLLSLKLLDGGEEERRNSQTQRGEEGVLRLPALPERVLHPAKEGRRERERPLRTLNLFWRPNNPHPPFVHVQSFIT</sequence>
<proteinExistence type="predicted"/>
<name>A0A6V7LPU6_9HYME</name>
<accession>A0A6V7LPU6</accession>
<dbReference type="EMBL" id="CADCXW020000343">
    <property type="protein sequence ID" value="CAD1576827.1"/>
    <property type="molecule type" value="Genomic_DNA"/>
</dbReference>
<evidence type="ECO:0000313" key="2">
    <source>
        <dbReference type="EMBL" id="CAD1576827.1"/>
    </source>
</evidence>
<gene>
    <name evidence="2" type="ORF">BBRV_LOCUS109190</name>
</gene>
<reference evidence="2" key="1">
    <citation type="submission" date="2020-07" db="EMBL/GenBank/DDBJ databases">
        <authorList>
            <person name="Ferguson B K."/>
        </authorList>
    </citation>
    <scope>NUCLEOTIDE SEQUENCE</scope>
    <source>
        <strain evidence="2">L06</strain>
    </source>
</reference>
<feature type="compositionally biased region" description="Basic and acidic residues" evidence="1">
    <location>
        <begin position="53"/>
        <end position="67"/>
    </location>
</feature>
<feature type="compositionally biased region" description="Basic and acidic residues" evidence="1">
    <location>
        <begin position="14"/>
        <end position="37"/>
    </location>
</feature>
<dbReference type="AlphaFoldDB" id="A0A6V7LPU6"/>
<organism evidence="2">
    <name type="scientific">Bracon brevicornis</name>
    <dbReference type="NCBI Taxonomy" id="1563983"/>
    <lineage>
        <taxon>Eukaryota</taxon>
        <taxon>Metazoa</taxon>
        <taxon>Ecdysozoa</taxon>
        <taxon>Arthropoda</taxon>
        <taxon>Hexapoda</taxon>
        <taxon>Insecta</taxon>
        <taxon>Pterygota</taxon>
        <taxon>Neoptera</taxon>
        <taxon>Endopterygota</taxon>
        <taxon>Hymenoptera</taxon>
        <taxon>Apocrita</taxon>
        <taxon>Ichneumonoidea</taxon>
        <taxon>Braconidae</taxon>
        <taxon>Braconinae</taxon>
        <taxon>Bracon</taxon>
    </lineage>
</organism>
<protein>
    <submittedName>
        <fullName evidence="2">Uncharacterized protein</fullName>
    </submittedName>
</protein>
<evidence type="ECO:0000256" key="1">
    <source>
        <dbReference type="SAM" id="MobiDB-lite"/>
    </source>
</evidence>
<feature type="compositionally biased region" description="Basic and acidic residues" evidence="1">
    <location>
        <begin position="76"/>
        <end position="89"/>
    </location>
</feature>